<evidence type="ECO:0000313" key="12">
    <source>
        <dbReference type="Proteomes" id="UP001204621"/>
    </source>
</evidence>
<keyword evidence="12" id="KW-1185">Reference proteome</keyword>
<sequence>MTRSSLTQLEARDGFIPRHIGPSDTEQAAMLSTLGYATRAALIDAVVPANIRRKDQLDLGQFVEPLPEEAALAKLKGIASKNKVMKSVIGQGYYGTHTPKVVLRNIFENPAWYTAYTPYQPEISQGRLEAILNFQQVITDLTGMSIANASMLDEATAAAEAMTLIQRVGKSGSKVFYVADDVLPQTREVIETRSQPLGIEVKTVAAGKVGELADSCFGVLLQYPGVNGDVRDYSAAVEKLHAAGAMVVVAADLLSLTMLTPPGEWGADVVVGNSQRFGVPLGFGGPHAGYMATKDEYKRSMPGRLVGVTVDAQGNQAYRLALQTREQHIRREKATSNICTAQVLLAVMASMYAVYHGPAGLTAIARRVHRQTAILAAALAQLGFEFANASFFDTLTVKTERAAELHAAAEERGINLRKIDAKHVGLSLDETITREDIEALYAVFASTVQGAAAIDIDALDAQVADQYPAALARSSAFLTHPTFHRYHAEHEMLRYLRALADKDLALDRTMIPLGSCTMKLNATSEMIPVTWPEFSNIHPFAPEDQTVGYREMIAQLEAMLCAATGYAAVSLQPNAGSQGEYAGLLVIKKYHESRGEGHRNVCLIPSSAHGTNPASASMVGMQVVVTACDENGNVDLEDLKKKAEQHSANLACVMVTYPSTHGVFEEGIKELCEIVHNHGGQVYVDGANMNALVGLAAPGVFGGDVSHLNLHKTFCIPHGGGGPGVGPIGVGAHLAKFLPNQLSTGYRRDESGIGAVSAAAYGSASILPISWMYIAMMGAEGLTAATEVAILNANYIARRLAPHYPVLYTGHDGLVAHECIIDLRPLQDKTGISNEDVAKRLMDFGFHAPTMSFPVPGTLMIEPTESESKAELDRFIEAMITIHAEIAKVERGEYDKMDNPLKGAPHTAEVVTADDWKHTYSREVAAFPVASLRKKKYWPPVGRADNVYGDRNLFCGCAPIEDYE</sequence>
<dbReference type="InterPro" id="IPR020581">
    <property type="entry name" value="GDC_P"/>
</dbReference>
<accession>A0ABT2CST9</accession>
<evidence type="ECO:0000256" key="3">
    <source>
        <dbReference type="ARBA" id="ARBA00010756"/>
    </source>
</evidence>
<dbReference type="Gene3D" id="3.90.1150.10">
    <property type="entry name" value="Aspartate Aminotransferase, domain 1"/>
    <property type="match status" value="2"/>
</dbReference>
<evidence type="ECO:0000256" key="8">
    <source>
        <dbReference type="HAMAP-Rule" id="MF_00711"/>
    </source>
</evidence>
<evidence type="ECO:0000256" key="6">
    <source>
        <dbReference type="ARBA" id="ARBA00023002"/>
    </source>
</evidence>
<feature type="domain" description="Glycine dehydrogenase C-terminal" evidence="10">
    <location>
        <begin position="785"/>
        <end position="906"/>
    </location>
</feature>
<dbReference type="InterPro" id="IPR049315">
    <property type="entry name" value="GDC-P_N"/>
</dbReference>
<evidence type="ECO:0000256" key="2">
    <source>
        <dbReference type="ARBA" id="ARBA00003788"/>
    </source>
</evidence>
<dbReference type="Proteomes" id="UP001204621">
    <property type="component" value="Unassembled WGS sequence"/>
</dbReference>
<dbReference type="EC" id="1.4.4.2" evidence="8"/>
<dbReference type="RefSeq" id="WP_258810209.1">
    <property type="nucleotide sequence ID" value="NZ_JANUGU010000001.1"/>
</dbReference>
<dbReference type="NCBIfam" id="NF003346">
    <property type="entry name" value="PRK04366.1"/>
    <property type="match status" value="1"/>
</dbReference>
<keyword evidence="5 8" id="KW-0663">Pyridoxal phosphate</keyword>
<dbReference type="EMBL" id="JANUGU010000001">
    <property type="protein sequence ID" value="MCS0657046.1"/>
    <property type="molecule type" value="Genomic_DNA"/>
</dbReference>
<comment type="similarity">
    <text evidence="3 8">Belongs to the GcvP family.</text>
</comment>
<comment type="function">
    <text evidence="2 8">The glycine cleavage system catalyzes the degradation of glycine. The P protein binds the alpha-amino group of glycine through its pyridoxal phosphate cofactor; CO(2) is released and the remaining methylamine moiety is then transferred to the lipoamide cofactor of the H protein.</text>
</comment>
<dbReference type="NCBIfam" id="NF001696">
    <property type="entry name" value="PRK00451.1"/>
    <property type="match status" value="1"/>
</dbReference>
<feature type="domain" description="Glycine cleavage system P-protein N-terminal" evidence="9">
    <location>
        <begin position="18"/>
        <end position="444"/>
    </location>
</feature>
<evidence type="ECO:0000256" key="5">
    <source>
        <dbReference type="ARBA" id="ARBA00022898"/>
    </source>
</evidence>
<gene>
    <name evidence="8 11" type="primary">gcvP</name>
    <name evidence="11" type="ORF">NX778_03105</name>
</gene>
<evidence type="ECO:0000259" key="10">
    <source>
        <dbReference type="Pfam" id="PF21478"/>
    </source>
</evidence>
<comment type="catalytic activity">
    <reaction evidence="7 8">
        <text>N(6)-[(R)-lipoyl]-L-lysyl-[glycine-cleavage complex H protein] + glycine + H(+) = N(6)-[(R)-S(8)-aminomethyldihydrolipoyl]-L-lysyl-[glycine-cleavage complex H protein] + CO2</text>
        <dbReference type="Rhea" id="RHEA:24304"/>
        <dbReference type="Rhea" id="RHEA-COMP:10494"/>
        <dbReference type="Rhea" id="RHEA-COMP:10495"/>
        <dbReference type="ChEBI" id="CHEBI:15378"/>
        <dbReference type="ChEBI" id="CHEBI:16526"/>
        <dbReference type="ChEBI" id="CHEBI:57305"/>
        <dbReference type="ChEBI" id="CHEBI:83099"/>
        <dbReference type="ChEBI" id="CHEBI:83143"/>
        <dbReference type="EC" id="1.4.4.2"/>
    </reaction>
</comment>
<reference evidence="11 12" key="1">
    <citation type="submission" date="2022-08" db="EMBL/GenBank/DDBJ databases">
        <title>Reclassification of Massilia species as members of the genera Telluria, Duganella, Pseudoduganella, Mokoshia gen. nov. and Zemynaea gen. nov. using orthogonal and non-orthogonal genome-based approaches.</title>
        <authorList>
            <person name="Bowman J.P."/>
        </authorList>
    </citation>
    <scope>NUCLEOTIDE SEQUENCE [LARGE SCALE GENOMIC DNA]</scope>
    <source>
        <strain evidence="11 12">JCM 31606</strain>
    </source>
</reference>
<evidence type="ECO:0000256" key="1">
    <source>
        <dbReference type="ARBA" id="ARBA00001933"/>
    </source>
</evidence>
<dbReference type="Pfam" id="PF02347">
    <property type="entry name" value="GDC-P"/>
    <property type="match status" value="2"/>
</dbReference>
<comment type="cofactor">
    <cofactor evidence="1 8">
        <name>pyridoxal 5'-phosphate</name>
        <dbReference type="ChEBI" id="CHEBI:597326"/>
    </cofactor>
</comment>
<dbReference type="PANTHER" id="PTHR11773:SF1">
    <property type="entry name" value="GLYCINE DEHYDROGENASE (DECARBOXYLATING), MITOCHONDRIAL"/>
    <property type="match status" value="1"/>
</dbReference>
<organism evidence="11 12">
    <name type="scientific">Massilia terrae</name>
    <dbReference type="NCBI Taxonomy" id="1811224"/>
    <lineage>
        <taxon>Bacteria</taxon>
        <taxon>Pseudomonadati</taxon>
        <taxon>Pseudomonadota</taxon>
        <taxon>Betaproteobacteria</taxon>
        <taxon>Burkholderiales</taxon>
        <taxon>Oxalobacteraceae</taxon>
        <taxon>Telluria group</taxon>
        <taxon>Massilia</taxon>
    </lineage>
</organism>
<evidence type="ECO:0000259" key="9">
    <source>
        <dbReference type="Pfam" id="PF02347"/>
    </source>
</evidence>
<evidence type="ECO:0000256" key="4">
    <source>
        <dbReference type="ARBA" id="ARBA00011690"/>
    </source>
</evidence>
<proteinExistence type="inferred from homology"/>
<comment type="subunit">
    <text evidence="4 8">The glycine cleavage system is composed of four proteins: P, T, L and H.</text>
</comment>
<keyword evidence="6 8" id="KW-0560">Oxidoreductase</keyword>
<dbReference type="Gene3D" id="3.40.640.10">
    <property type="entry name" value="Type I PLP-dependent aspartate aminotransferase-like (Major domain)"/>
    <property type="match status" value="2"/>
</dbReference>
<dbReference type="InterPro" id="IPR049316">
    <property type="entry name" value="GDC-P_C"/>
</dbReference>
<dbReference type="InterPro" id="IPR003437">
    <property type="entry name" value="GcvP"/>
</dbReference>
<feature type="modified residue" description="N6-(pyridoxal phosphate)lysine" evidence="8">
    <location>
        <position position="712"/>
    </location>
</feature>
<evidence type="ECO:0000313" key="11">
    <source>
        <dbReference type="EMBL" id="MCS0657046.1"/>
    </source>
</evidence>
<protein>
    <recommendedName>
        <fullName evidence="8">Glycine dehydrogenase (decarboxylating)</fullName>
        <ecNumber evidence="8">1.4.4.2</ecNumber>
    </recommendedName>
    <alternativeName>
        <fullName evidence="8">Glycine cleavage system P-protein</fullName>
    </alternativeName>
    <alternativeName>
        <fullName evidence="8">Glycine decarboxylase</fullName>
    </alternativeName>
    <alternativeName>
        <fullName evidence="8">Glycine dehydrogenase (aminomethyl-transferring)</fullName>
    </alternativeName>
</protein>
<comment type="caution">
    <text evidence="11">The sequence shown here is derived from an EMBL/GenBank/DDBJ whole genome shotgun (WGS) entry which is preliminary data.</text>
</comment>
<dbReference type="PANTHER" id="PTHR11773">
    <property type="entry name" value="GLYCINE DEHYDROGENASE, DECARBOXYLATING"/>
    <property type="match status" value="1"/>
</dbReference>
<dbReference type="GO" id="GO:0004375">
    <property type="term" value="F:glycine dehydrogenase (decarboxylating) activity"/>
    <property type="evidence" value="ECO:0007669"/>
    <property type="project" value="UniProtKB-EC"/>
</dbReference>
<dbReference type="SUPFAM" id="SSF53383">
    <property type="entry name" value="PLP-dependent transferases"/>
    <property type="match status" value="2"/>
</dbReference>
<dbReference type="InterPro" id="IPR015422">
    <property type="entry name" value="PyrdxlP-dep_Trfase_small"/>
</dbReference>
<dbReference type="NCBIfam" id="TIGR00461">
    <property type="entry name" value="gcvP"/>
    <property type="match status" value="1"/>
</dbReference>
<dbReference type="InterPro" id="IPR015424">
    <property type="entry name" value="PyrdxlP-dep_Trfase"/>
</dbReference>
<dbReference type="HAMAP" id="MF_00711">
    <property type="entry name" value="GcvP"/>
    <property type="match status" value="1"/>
</dbReference>
<dbReference type="Pfam" id="PF21478">
    <property type="entry name" value="GcvP2_C"/>
    <property type="match status" value="1"/>
</dbReference>
<dbReference type="CDD" id="cd00613">
    <property type="entry name" value="GDC-P"/>
    <property type="match status" value="2"/>
</dbReference>
<dbReference type="InterPro" id="IPR015421">
    <property type="entry name" value="PyrdxlP-dep_Trfase_major"/>
</dbReference>
<evidence type="ECO:0000256" key="7">
    <source>
        <dbReference type="ARBA" id="ARBA00049026"/>
    </source>
</evidence>
<name>A0ABT2CST9_9BURK</name>
<feature type="domain" description="Glycine cleavage system P-protein N-terminal" evidence="9">
    <location>
        <begin position="454"/>
        <end position="754"/>
    </location>
</feature>